<dbReference type="InterPro" id="IPR004839">
    <property type="entry name" value="Aminotransferase_I/II_large"/>
</dbReference>
<dbReference type="PANTHER" id="PTHR13693:SF3">
    <property type="entry name" value="LD36009P"/>
    <property type="match status" value="1"/>
</dbReference>
<dbReference type="GO" id="GO:0008483">
    <property type="term" value="F:transaminase activity"/>
    <property type="evidence" value="ECO:0007669"/>
    <property type="project" value="UniProtKB-KW"/>
</dbReference>
<evidence type="ECO:0000256" key="1">
    <source>
        <dbReference type="ARBA" id="ARBA00001933"/>
    </source>
</evidence>
<sequence length="352" mass="39718">MIFYSSKIPNNTLQTIDQDYYWFSGTAYLGIAQHPTFKRNLIESLVQWGSSWGSSRNNNVRLSIYEEAEQALAQFFGAPAALTVASGMSAGQVTVSYYQSLEYHVEIAPKTHPALWPYHKHLPIDSYEEWASTISENISKNLAEKIVICSDSVGSPYVEDFDFSWIKTLPKNKEIVVVIDASHSLGIQHVADFLDFEPDFNDNIHLIVTGSLNKAMGMTGGVILGKPEIINHLRHTPMFAGASPMMPALLDAFMLSTGLYYEQKEKLQKNIQYFTENLEVDYLDTIKNYPAFCTHREGLHDFLKNHGVMTSCFPYPTVHDKPVSRLVISAMHNEDELLYLAQLCNQFAKITG</sequence>
<comment type="caution">
    <text evidence="4">The sequence shown here is derived from an EMBL/GenBank/DDBJ whole genome shotgun (WGS) entry which is preliminary data.</text>
</comment>
<dbReference type="InterPro" id="IPR015424">
    <property type="entry name" value="PyrdxlP-dep_Trfase"/>
</dbReference>
<dbReference type="Proteomes" id="UP001236507">
    <property type="component" value="Unassembled WGS sequence"/>
</dbReference>
<evidence type="ECO:0000313" key="4">
    <source>
        <dbReference type="EMBL" id="MDI9862460.1"/>
    </source>
</evidence>
<reference evidence="4 5" key="1">
    <citation type="submission" date="2023-05" db="EMBL/GenBank/DDBJ databases">
        <title>Novel species of genus Flectobacillus isolated from stream in China.</title>
        <authorList>
            <person name="Lu H."/>
        </authorList>
    </citation>
    <scope>NUCLEOTIDE SEQUENCE [LARGE SCALE GENOMIC DNA]</scope>
    <source>
        <strain evidence="4 5">KCTC 42575</strain>
    </source>
</reference>
<organism evidence="4 5">
    <name type="scientific">Flectobacillus roseus</name>
    <dbReference type="NCBI Taxonomy" id="502259"/>
    <lineage>
        <taxon>Bacteria</taxon>
        <taxon>Pseudomonadati</taxon>
        <taxon>Bacteroidota</taxon>
        <taxon>Cytophagia</taxon>
        <taxon>Cytophagales</taxon>
        <taxon>Flectobacillaceae</taxon>
        <taxon>Flectobacillus</taxon>
    </lineage>
</organism>
<feature type="domain" description="Aminotransferase class I/classII large" evidence="3">
    <location>
        <begin position="51"/>
        <end position="342"/>
    </location>
</feature>
<dbReference type="Gene3D" id="3.90.1150.10">
    <property type="entry name" value="Aspartate Aminotransferase, domain 1"/>
    <property type="match status" value="1"/>
</dbReference>
<comment type="cofactor">
    <cofactor evidence="1">
        <name>pyridoxal 5'-phosphate</name>
        <dbReference type="ChEBI" id="CHEBI:597326"/>
    </cofactor>
</comment>
<dbReference type="InterPro" id="IPR015421">
    <property type="entry name" value="PyrdxlP-dep_Trfase_major"/>
</dbReference>
<proteinExistence type="predicted"/>
<dbReference type="SUPFAM" id="SSF53383">
    <property type="entry name" value="PLP-dependent transferases"/>
    <property type="match status" value="1"/>
</dbReference>
<keyword evidence="4" id="KW-0032">Aminotransferase</keyword>
<keyword evidence="2" id="KW-0808">Transferase</keyword>
<evidence type="ECO:0000256" key="2">
    <source>
        <dbReference type="ARBA" id="ARBA00022679"/>
    </source>
</evidence>
<gene>
    <name evidence="4" type="ORF">QM524_24765</name>
</gene>
<evidence type="ECO:0000259" key="3">
    <source>
        <dbReference type="Pfam" id="PF00155"/>
    </source>
</evidence>
<dbReference type="Gene3D" id="3.40.640.10">
    <property type="entry name" value="Type I PLP-dependent aspartate aminotransferase-like (Major domain)"/>
    <property type="match status" value="1"/>
</dbReference>
<accession>A0ABT6YFU8</accession>
<dbReference type="RefSeq" id="WP_283346711.1">
    <property type="nucleotide sequence ID" value="NZ_JASHIF010000030.1"/>
</dbReference>
<name>A0ABT6YFU8_9BACT</name>
<dbReference type="InterPro" id="IPR050087">
    <property type="entry name" value="AON_synthase_class-II"/>
</dbReference>
<dbReference type="PANTHER" id="PTHR13693">
    <property type="entry name" value="CLASS II AMINOTRANSFERASE/8-AMINO-7-OXONONANOATE SYNTHASE"/>
    <property type="match status" value="1"/>
</dbReference>
<dbReference type="Pfam" id="PF00155">
    <property type="entry name" value="Aminotran_1_2"/>
    <property type="match status" value="1"/>
</dbReference>
<dbReference type="InterPro" id="IPR015422">
    <property type="entry name" value="PyrdxlP-dep_Trfase_small"/>
</dbReference>
<evidence type="ECO:0000313" key="5">
    <source>
        <dbReference type="Proteomes" id="UP001236507"/>
    </source>
</evidence>
<protein>
    <submittedName>
        <fullName evidence="4">Aminotransferase class I/II-fold pyridoxal phosphate-dependent enzyme</fullName>
    </submittedName>
</protein>
<dbReference type="EMBL" id="JASHIF010000030">
    <property type="protein sequence ID" value="MDI9862460.1"/>
    <property type="molecule type" value="Genomic_DNA"/>
</dbReference>
<keyword evidence="5" id="KW-1185">Reference proteome</keyword>